<dbReference type="GO" id="GO:0006260">
    <property type="term" value="P:DNA replication"/>
    <property type="evidence" value="ECO:0007669"/>
    <property type="project" value="InterPro"/>
</dbReference>
<dbReference type="Proteomes" id="UP000673691">
    <property type="component" value="Unassembled WGS sequence"/>
</dbReference>
<evidence type="ECO:0000256" key="1">
    <source>
        <dbReference type="SAM" id="MobiDB-lite"/>
    </source>
</evidence>
<feature type="domain" description="RQC" evidence="2">
    <location>
        <begin position="4"/>
        <end position="67"/>
    </location>
</feature>
<accession>A0A8H7ZX60</accession>
<reference evidence="3 4" key="1">
    <citation type="journal article" name="Sci. Rep.">
        <title>Genome-scale phylogenetic analyses confirm Olpidium as the closest living zoosporic fungus to the non-flagellated, terrestrial fungi.</title>
        <authorList>
            <person name="Chang Y."/>
            <person name="Rochon D."/>
            <person name="Sekimoto S."/>
            <person name="Wang Y."/>
            <person name="Chovatia M."/>
            <person name="Sandor L."/>
            <person name="Salamov A."/>
            <person name="Grigoriev I.V."/>
            <person name="Stajich J.E."/>
            <person name="Spatafora J.W."/>
        </authorList>
    </citation>
    <scope>NUCLEOTIDE SEQUENCE [LARGE SCALE GENOMIC DNA]</scope>
    <source>
        <strain evidence="3">S191</strain>
    </source>
</reference>
<dbReference type="AlphaFoldDB" id="A0A8H7ZX60"/>
<proteinExistence type="predicted"/>
<dbReference type="InterPro" id="IPR018982">
    <property type="entry name" value="RQC_domain"/>
</dbReference>
<feature type="compositionally biased region" description="Low complexity" evidence="1">
    <location>
        <begin position="133"/>
        <end position="153"/>
    </location>
</feature>
<dbReference type="EMBL" id="JAEFCI010004508">
    <property type="protein sequence ID" value="KAG5460902.1"/>
    <property type="molecule type" value="Genomic_DNA"/>
</dbReference>
<evidence type="ECO:0000259" key="2">
    <source>
        <dbReference type="Pfam" id="PF09382"/>
    </source>
</evidence>
<comment type="caution">
    <text evidence="3">The sequence shown here is derived from an EMBL/GenBank/DDBJ whole genome shotgun (WGS) entry which is preliminary data.</text>
</comment>
<dbReference type="InterPro" id="IPR036388">
    <property type="entry name" value="WH-like_DNA-bd_sf"/>
</dbReference>
<feature type="compositionally biased region" description="Polar residues" evidence="1">
    <location>
        <begin position="120"/>
        <end position="132"/>
    </location>
</feature>
<evidence type="ECO:0000313" key="3">
    <source>
        <dbReference type="EMBL" id="KAG5460902.1"/>
    </source>
</evidence>
<name>A0A8H7ZX60_9FUNG</name>
<keyword evidence="4" id="KW-1185">Reference proteome</keyword>
<feature type="region of interest" description="Disordered" evidence="1">
    <location>
        <begin position="117"/>
        <end position="214"/>
    </location>
</feature>
<organism evidence="3 4">
    <name type="scientific">Olpidium bornovanus</name>
    <dbReference type="NCBI Taxonomy" id="278681"/>
    <lineage>
        <taxon>Eukaryota</taxon>
        <taxon>Fungi</taxon>
        <taxon>Fungi incertae sedis</taxon>
        <taxon>Olpidiomycota</taxon>
        <taxon>Olpidiomycotina</taxon>
        <taxon>Olpidiomycetes</taxon>
        <taxon>Olpidiales</taxon>
        <taxon>Olpidiaceae</taxon>
        <taxon>Olpidium</taxon>
    </lineage>
</organism>
<sequence length="551" mass="59965">LPLVVDAWRGSSNQSVKSKRLNTFPGYNTGSNYTRAEAERIARWLVSKEVFRERCEANGQGFVNAYVEVARLGSAPGNKRPAQSRTKVSKGEPLFGFWAPVPFKFIVWLTTRIANPRPHQASNQKHSPASTKAGNSNSSRSGAASAGAGSAASARRKHRVSLSRQQVPGEDFFCDVDGEGGGADNDESYRPETADDDDNANCEEGANPCRDVVRPPADTITARAEFFQTYTSTSSFACARDRDQAPDDRKEDGPPEVHALRLRCFNELRQLRNEHSFAHSFSRRLLPGLELAKKVLGHLPALRCGNAADGGAEEGIGVETATPEKEQEAGIGPVLRRQFVGAVILKDPGEAGDDVTVLFVHCKGCEEGGVEGQGALVSCRRTSFCFVFPWPPISAINLTHGPFCLSLAFQKSQKSGASGRREALRGHTAAQTHEKNRRSAVCKPGLNSPYLAAHPGTPWRPYLRCINAFILSLLAYTAPAVFDRQLDAGILSPPCKTCSCACRLQKNDMHQACRTVWPATLSSFTEVELEQQERSWVAPAPDFSSRAALCH</sequence>
<dbReference type="Pfam" id="PF09382">
    <property type="entry name" value="RQC"/>
    <property type="match status" value="1"/>
</dbReference>
<dbReference type="GO" id="GO:0043138">
    <property type="term" value="F:3'-5' DNA helicase activity"/>
    <property type="evidence" value="ECO:0007669"/>
    <property type="project" value="InterPro"/>
</dbReference>
<protein>
    <recommendedName>
        <fullName evidence="2">RQC domain-containing protein</fullName>
    </recommendedName>
</protein>
<feature type="non-terminal residue" evidence="3">
    <location>
        <position position="1"/>
    </location>
</feature>
<gene>
    <name evidence="3" type="ORF">BJ554DRAFT_6997</name>
</gene>
<evidence type="ECO:0000313" key="4">
    <source>
        <dbReference type="Proteomes" id="UP000673691"/>
    </source>
</evidence>
<dbReference type="Gene3D" id="1.10.10.10">
    <property type="entry name" value="Winged helix-like DNA-binding domain superfamily/Winged helix DNA-binding domain"/>
    <property type="match status" value="1"/>
</dbReference>
<dbReference type="GO" id="GO:0006281">
    <property type="term" value="P:DNA repair"/>
    <property type="evidence" value="ECO:0007669"/>
    <property type="project" value="InterPro"/>
</dbReference>